<dbReference type="EMBL" id="QGKW02000717">
    <property type="protein sequence ID" value="KAF2600851.1"/>
    <property type="molecule type" value="Genomic_DNA"/>
</dbReference>
<evidence type="ECO:0000313" key="5">
    <source>
        <dbReference type="EMBL" id="KAF2600851.1"/>
    </source>
</evidence>
<organism evidence="5 6">
    <name type="scientific">Brassica cretica</name>
    <name type="common">Mustard</name>
    <dbReference type="NCBI Taxonomy" id="69181"/>
    <lineage>
        <taxon>Eukaryota</taxon>
        <taxon>Viridiplantae</taxon>
        <taxon>Streptophyta</taxon>
        <taxon>Embryophyta</taxon>
        <taxon>Tracheophyta</taxon>
        <taxon>Spermatophyta</taxon>
        <taxon>Magnoliopsida</taxon>
        <taxon>eudicotyledons</taxon>
        <taxon>Gunneridae</taxon>
        <taxon>Pentapetalae</taxon>
        <taxon>rosids</taxon>
        <taxon>malvids</taxon>
        <taxon>Brassicales</taxon>
        <taxon>Brassicaceae</taxon>
        <taxon>Brassiceae</taxon>
        <taxon>Brassica</taxon>
    </lineage>
</organism>
<dbReference type="Gene3D" id="2.120.10.80">
    <property type="entry name" value="Kelch-type beta propeller"/>
    <property type="match status" value="1"/>
</dbReference>
<dbReference type="Pfam" id="PF25210">
    <property type="entry name" value="Kelch_FKB95"/>
    <property type="match status" value="1"/>
</dbReference>
<evidence type="ECO:0000256" key="1">
    <source>
        <dbReference type="SAM" id="MobiDB-lite"/>
    </source>
</evidence>
<dbReference type="InterPro" id="IPR006652">
    <property type="entry name" value="Kelch_1"/>
</dbReference>
<dbReference type="SUPFAM" id="SSF81383">
    <property type="entry name" value="F-box domain"/>
    <property type="match status" value="1"/>
</dbReference>
<name>A0A8S9L415_BRACR</name>
<dbReference type="CDD" id="cd22152">
    <property type="entry name" value="F-box_AtAFR-like"/>
    <property type="match status" value="1"/>
</dbReference>
<evidence type="ECO:0000259" key="3">
    <source>
        <dbReference type="Pfam" id="PF25210"/>
    </source>
</evidence>
<feature type="region of interest" description="Disordered" evidence="1">
    <location>
        <begin position="1"/>
        <end position="27"/>
    </location>
</feature>
<accession>A0A8S9L415</accession>
<dbReference type="InterPro" id="IPR001810">
    <property type="entry name" value="F-box_dom"/>
</dbReference>
<evidence type="ECO:0008006" key="7">
    <source>
        <dbReference type="Google" id="ProtNLM"/>
    </source>
</evidence>
<comment type="caution">
    <text evidence="5">The sequence shown here is derived from an EMBL/GenBank/DDBJ whole genome shotgun (WGS) entry which is preliminary data.</text>
</comment>
<evidence type="ECO:0000313" key="6">
    <source>
        <dbReference type="Proteomes" id="UP000712281"/>
    </source>
</evidence>
<proteinExistence type="predicted"/>
<dbReference type="SUPFAM" id="SSF117281">
    <property type="entry name" value="Kelch motif"/>
    <property type="match status" value="1"/>
</dbReference>
<dbReference type="EMBL" id="QGKY02001250">
    <property type="protein sequence ID" value="KAF2564892.1"/>
    <property type="molecule type" value="Genomic_DNA"/>
</dbReference>
<dbReference type="SMART" id="SM00612">
    <property type="entry name" value="Kelch"/>
    <property type="match status" value="1"/>
</dbReference>
<dbReference type="InterPro" id="IPR057499">
    <property type="entry name" value="Kelch_FKB95"/>
</dbReference>
<dbReference type="PANTHER" id="PTHR24414:SF148">
    <property type="entry name" value="F-BOX DOMAIN-CONTAINING PROTEIN"/>
    <property type="match status" value="1"/>
</dbReference>
<evidence type="ECO:0000313" key="4">
    <source>
        <dbReference type="EMBL" id="KAF2564892.1"/>
    </source>
</evidence>
<dbReference type="InterPro" id="IPR036047">
    <property type="entry name" value="F-box-like_dom_sf"/>
</dbReference>
<dbReference type="AlphaFoldDB" id="A0A8S9L415"/>
<dbReference type="Proteomes" id="UP000712281">
    <property type="component" value="Unassembled WGS sequence"/>
</dbReference>
<feature type="domain" description="FKB95-like N-terminal Kelch" evidence="3">
    <location>
        <begin position="90"/>
        <end position="372"/>
    </location>
</feature>
<gene>
    <name evidence="5" type="ORF">F2Q68_00007433</name>
    <name evidence="4" type="ORF">F2Q70_00014425</name>
</gene>
<evidence type="ECO:0000259" key="2">
    <source>
        <dbReference type="Pfam" id="PF00646"/>
    </source>
</evidence>
<protein>
    <recommendedName>
        <fullName evidence="7">F-box domain-containing protein</fullName>
    </recommendedName>
</protein>
<dbReference type="PANTHER" id="PTHR24414">
    <property type="entry name" value="F-BOX/KELCH-REPEAT PROTEIN SKIP4"/>
    <property type="match status" value="1"/>
</dbReference>
<sequence length="487" mass="54814">MMMSRCDAEEDPSKTKKRKQSPSSGLPEEMVLSCLARVSRSEHASLSLVSKRHRSLLTTPELYKFRTLLGCTENLIHLCLRIPPDPNPGWFTLSLKPLDRRLVPVRSYFYQPLDAASMVAHGCGIYVMGGRIGGRASSSVMFLDCRSHTWSTLPSMGVPRYSAASGVVDGKIYILGGCDDRNSSSRPSMWESIVIKEDKEKLVAINGAGACVSYIPSESKWKKGNKKTSQVYKGWHVIDNIVYCSALGGRILWCEAHEWERPVTTHVMEWREVMGLESLRETLAASKLVNYGGRLGDLWESNKPLMLAAGFEISELDEKFPGHKLSNSGPNMLIFWDVLAPRKLEIWCAEVYLERHKETCQIRGNILWSEPVMTLDPPPPHQLHCHIFCSCFLFRNVSARRKFDTFLKDLNCDIVFRKALTSLSFSGRTTSSETASTMETESESDLQDYRSCAFDYRSCAFTPSRYDARESGDLDASNEEALDGILE</sequence>
<dbReference type="InterPro" id="IPR050354">
    <property type="entry name" value="F-box/kelch-repeat_ARATH"/>
</dbReference>
<feature type="domain" description="F-box" evidence="2">
    <location>
        <begin position="24"/>
        <end position="64"/>
    </location>
</feature>
<dbReference type="Pfam" id="PF00646">
    <property type="entry name" value="F-box"/>
    <property type="match status" value="1"/>
</dbReference>
<dbReference type="InterPro" id="IPR015915">
    <property type="entry name" value="Kelch-typ_b-propeller"/>
</dbReference>
<reference evidence="5" key="1">
    <citation type="submission" date="2019-12" db="EMBL/GenBank/DDBJ databases">
        <title>Genome sequencing and annotation of Brassica cretica.</title>
        <authorList>
            <person name="Studholme D.J."/>
            <person name="Sarris P.F."/>
        </authorList>
    </citation>
    <scope>NUCLEOTIDE SEQUENCE</scope>
    <source>
        <strain evidence="5">PFS-001/15</strain>
        <strain evidence="4">PFS-102/07</strain>
        <tissue evidence="5">Leaf</tissue>
    </source>
</reference>